<evidence type="ECO:0000313" key="1">
    <source>
        <dbReference type="EMBL" id="RRO07306.1"/>
    </source>
</evidence>
<evidence type="ECO:0000313" key="4">
    <source>
        <dbReference type="Proteomes" id="UP000256817"/>
    </source>
</evidence>
<dbReference type="EMBL" id="QHJS02000020">
    <property type="protein sequence ID" value="RRO21821.1"/>
    <property type="molecule type" value="Genomic_DNA"/>
</dbReference>
<dbReference type="RefSeq" id="WP_102116350.1">
    <property type="nucleotide sequence ID" value="NZ_CP086253.1"/>
</dbReference>
<proteinExistence type="predicted"/>
<name>A0AA93AMX2_9GAMM</name>
<sequence>MRIMSPYTLKWLHGGYEQNDISASIRDSYHQIYNASLSHCMPWLLGMYDAGGELRAACGVQTASQGVFYLEQYLDAPVETVLSSRLNLPVSREGIVEVGNFSASDGASARVMYAALCLLLNQYHYSWIVFTGTKKIRNIFHRLNLQPTLLTPASAERLGDAAQEWGEYYLHDPQVMAGELVGGKTTLSQTSILLSLFTALPDAPWIATTGEPYVSGHA</sequence>
<dbReference type="Proteomes" id="UP000256540">
    <property type="component" value="Unassembled WGS sequence"/>
</dbReference>
<dbReference type="EMBL" id="QHJW02000031">
    <property type="protein sequence ID" value="RRO07306.1"/>
    <property type="molecule type" value="Genomic_DNA"/>
</dbReference>
<protein>
    <submittedName>
        <fullName evidence="2">Thermostable hemolysin</fullName>
    </submittedName>
</protein>
<comment type="caution">
    <text evidence="2">The sequence shown here is derived from an EMBL/GenBank/DDBJ whole genome shotgun (WGS) entry which is preliminary data.</text>
</comment>
<dbReference type="InterPro" id="IPR022050">
    <property type="entry name" value="T_hemolysin"/>
</dbReference>
<reference evidence="3 4" key="1">
    <citation type="submission" date="2018-11" db="EMBL/GenBank/DDBJ databases">
        <title>Draft genome sequences of proposed Pectobacterium aquaticum sp. nov. isolated in France from fresh water.</title>
        <authorList>
            <person name="Pedron J."/>
            <person name="Barny M.A."/>
        </authorList>
    </citation>
    <scope>NUCLEOTIDE SEQUENCE [LARGE SCALE GENOMIC DNA]</scope>
    <source>
        <strain evidence="2 3">A127-S21-F16</strain>
        <strain evidence="1 4">A35-S23-M15</strain>
    </source>
</reference>
<dbReference type="AlphaFoldDB" id="A0AA93AMX2"/>
<evidence type="ECO:0000313" key="2">
    <source>
        <dbReference type="EMBL" id="RRO21821.1"/>
    </source>
</evidence>
<accession>A0AA93AMX2</accession>
<dbReference type="Pfam" id="PF12261">
    <property type="entry name" value="T_hemolysin"/>
    <property type="match status" value="1"/>
</dbReference>
<dbReference type="Proteomes" id="UP000256817">
    <property type="component" value="Unassembled WGS sequence"/>
</dbReference>
<evidence type="ECO:0000313" key="3">
    <source>
        <dbReference type="Proteomes" id="UP000256540"/>
    </source>
</evidence>
<gene>
    <name evidence="2" type="ORF">DMB84_007675</name>
    <name evidence="1" type="ORF">DMB85_013380</name>
</gene>
<keyword evidence="4" id="KW-1185">Reference proteome</keyword>
<organism evidence="2 3">
    <name type="scientific">Pectobacterium aquaticum</name>
    <dbReference type="NCBI Taxonomy" id="2204145"/>
    <lineage>
        <taxon>Bacteria</taxon>
        <taxon>Pseudomonadati</taxon>
        <taxon>Pseudomonadota</taxon>
        <taxon>Gammaproteobacteria</taxon>
        <taxon>Enterobacterales</taxon>
        <taxon>Pectobacteriaceae</taxon>
        <taxon>Pectobacterium</taxon>
    </lineage>
</organism>